<evidence type="ECO:0000259" key="9">
    <source>
        <dbReference type="Pfam" id="PF13231"/>
    </source>
</evidence>
<evidence type="ECO:0000256" key="3">
    <source>
        <dbReference type="ARBA" id="ARBA00022676"/>
    </source>
</evidence>
<feature type="transmembrane region" description="Helical" evidence="8">
    <location>
        <begin position="303"/>
        <end position="320"/>
    </location>
</feature>
<evidence type="ECO:0000256" key="4">
    <source>
        <dbReference type="ARBA" id="ARBA00022679"/>
    </source>
</evidence>
<feature type="transmembrane region" description="Helical" evidence="8">
    <location>
        <begin position="82"/>
        <end position="100"/>
    </location>
</feature>
<accession>A0AAE3LPP8</accession>
<evidence type="ECO:0000313" key="10">
    <source>
        <dbReference type="EMBL" id="MCU7693705.1"/>
    </source>
</evidence>
<reference evidence="10" key="1">
    <citation type="submission" date="2022-10" db="EMBL/GenBank/DDBJ databases">
        <authorList>
            <person name="Kim H.S."/>
            <person name="Kim J.-S."/>
            <person name="Suh M.K."/>
            <person name="Eom M.K."/>
            <person name="Lee J.-S."/>
        </authorList>
    </citation>
    <scope>NUCLEOTIDE SEQUENCE</scope>
    <source>
        <strain evidence="10">LIP-5</strain>
    </source>
</reference>
<evidence type="ECO:0000256" key="8">
    <source>
        <dbReference type="SAM" id="Phobius"/>
    </source>
</evidence>
<feature type="transmembrane region" description="Helical" evidence="8">
    <location>
        <begin position="413"/>
        <end position="433"/>
    </location>
</feature>
<evidence type="ECO:0000256" key="5">
    <source>
        <dbReference type="ARBA" id="ARBA00022692"/>
    </source>
</evidence>
<dbReference type="GO" id="GO:0009103">
    <property type="term" value="P:lipopolysaccharide biosynthetic process"/>
    <property type="evidence" value="ECO:0007669"/>
    <property type="project" value="UniProtKB-ARBA"/>
</dbReference>
<dbReference type="PANTHER" id="PTHR33908:SF11">
    <property type="entry name" value="MEMBRANE PROTEIN"/>
    <property type="match status" value="1"/>
</dbReference>
<evidence type="ECO:0000256" key="6">
    <source>
        <dbReference type="ARBA" id="ARBA00022989"/>
    </source>
</evidence>
<keyword evidence="4 10" id="KW-0808">Transferase</keyword>
<keyword evidence="3 10" id="KW-0328">Glycosyltransferase</keyword>
<dbReference type="Pfam" id="PF13231">
    <property type="entry name" value="PMT_2"/>
    <property type="match status" value="1"/>
</dbReference>
<keyword evidence="11" id="KW-1185">Reference proteome</keyword>
<evidence type="ECO:0000256" key="1">
    <source>
        <dbReference type="ARBA" id="ARBA00004651"/>
    </source>
</evidence>
<comment type="caution">
    <text evidence="10">The sequence shown here is derived from an EMBL/GenBank/DDBJ whole genome shotgun (WGS) entry which is preliminary data.</text>
</comment>
<organism evidence="10 11">
    <name type="scientific">Haoranjiania flava</name>
    <dbReference type="NCBI Taxonomy" id="1856322"/>
    <lineage>
        <taxon>Bacteria</taxon>
        <taxon>Pseudomonadati</taxon>
        <taxon>Bacteroidota</taxon>
        <taxon>Chitinophagia</taxon>
        <taxon>Chitinophagales</taxon>
        <taxon>Chitinophagaceae</taxon>
        <taxon>Haoranjiania</taxon>
    </lineage>
</organism>
<keyword evidence="2" id="KW-1003">Cell membrane</keyword>
<feature type="transmembrane region" description="Helical" evidence="8">
    <location>
        <begin position="106"/>
        <end position="127"/>
    </location>
</feature>
<dbReference type="RefSeq" id="WP_263037192.1">
    <property type="nucleotide sequence ID" value="NZ_JAOTPL010000004.1"/>
</dbReference>
<feature type="transmembrane region" description="Helical" evidence="8">
    <location>
        <begin position="383"/>
        <end position="401"/>
    </location>
</feature>
<feature type="transmembrane region" description="Helical" evidence="8">
    <location>
        <begin position="357"/>
        <end position="377"/>
    </location>
</feature>
<dbReference type="PANTHER" id="PTHR33908">
    <property type="entry name" value="MANNOSYLTRANSFERASE YKCB-RELATED"/>
    <property type="match status" value="1"/>
</dbReference>
<evidence type="ECO:0000256" key="7">
    <source>
        <dbReference type="ARBA" id="ARBA00023136"/>
    </source>
</evidence>
<name>A0AAE3LPP8_9BACT</name>
<protein>
    <submittedName>
        <fullName evidence="10">Glycosyltransferase family 39 protein</fullName>
        <ecNumber evidence="10">2.4.-.-</ecNumber>
    </submittedName>
</protein>
<feature type="transmembrane region" description="Helical" evidence="8">
    <location>
        <begin position="160"/>
        <end position="193"/>
    </location>
</feature>
<keyword evidence="7 8" id="KW-0472">Membrane</keyword>
<gene>
    <name evidence="10" type="ORF">OD355_04145</name>
</gene>
<dbReference type="EMBL" id="JAOTPL010000004">
    <property type="protein sequence ID" value="MCU7693705.1"/>
    <property type="molecule type" value="Genomic_DNA"/>
</dbReference>
<dbReference type="EC" id="2.4.-.-" evidence="10"/>
<feature type="domain" description="Glycosyltransferase RgtA/B/C/D-like" evidence="9">
    <location>
        <begin position="61"/>
        <end position="221"/>
    </location>
</feature>
<dbReference type="GO" id="GO:0016763">
    <property type="term" value="F:pentosyltransferase activity"/>
    <property type="evidence" value="ECO:0007669"/>
    <property type="project" value="TreeGrafter"/>
</dbReference>
<dbReference type="Proteomes" id="UP001209317">
    <property type="component" value="Unassembled WGS sequence"/>
</dbReference>
<dbReference type="GO" id="GO:0005886">
    <property type="term" value="C:plasma membrane"/>
    <property type="evidence" value="ECO:0007669"/>
    <property type="project" value="UniProtKB-SubCell"/>
</dbReference>
<feature type="transmembrane region" description="Helical" evidence="8">
    <location>
        <begin position="326"/>
        <end position="345"/>
    </location>
</feature>
<proteinExistence type="predicted"/>
<feature type="transmembrane region" description="Helical" evidence="8">
    <location>
        <begin position="12"/>
        <end position="37"/>
    </location>
</feature>
<dbReference type="InterPro" id="IPR038731">
    <property type="entry name" value="RgtA/B/C-like"/>
</dbReference>
<comment type="subcellular location">
    <subcellularLocation>
        <location evidence="1">Cell membrane</location>
        <topology evidence="1">Multi-pass membrane protein</topology>
    </subcellularLocation>
</comment>
<sequence>MDRFLQQYFRPLLALGIVLNATGIFTQVFTGDSILYADIAKNMAQRNDWLNLFAYGKDWLDKPHFPFWMAAISFKIFGINAFAYKLPAFLFWLAGIYYTYKIAAKLYNNVVAKCAALVYVIALHGVISNFDVKAEPYLTTLIIAATYYILLAYREDKLSYILMAALFSGFAVMTKGIFVLLTIAGGLALYFILSRQWKEFFKVKWYLLIVLILVVIFPELYALYTQFDLHPEKVVFDKQNVSGIQFFLWDSQFGRFFNTGPIKGSGDNSFFLHTTLWAFLPWSVIFLFALLKGAKQLKLTGERWILYGAALLTFLIFSVSDFQLPHYIIILFPHFSIAVAAYLTALAKTQTARNLAIVQFVLFCLSLVFIILLSWLINNPGKYIVMAAGIIIAGVCFLFTVNKKDSLHKTMLYSFAFACVLYPFMNLYFYPFLMQYQAGMKAAQDVNLTQQRYEHAMDHYSTQYRFYADKEPVTLTNMRDVSAFLEKENPRIFITQPTLDSLRMMYTKFNILKAYNDFHVTKLSLNFLRDHTRKNTLNKCYIITSVK</sequence>
<evidence type="ECO:0000256" key="2">
    <source>
        <dbReference type="ARBA" id="ARBA00022475"/>
    </source>
</evidence>
<feature type="transmembrane region" description="Helical" evidence="8">
    <location>
        <begin position="205"/>
        <end position="224"/>
    </location>
</feature>
<feature type="transmembrane region" description="Helical" evidence="8">
    <location>
        <begin position="270"/>
        <end position="291"/>
    </location>
</feature>
<evidence type="ECO:0000313" key="11">
    <source>
        <dbReference type="Proteomes" id="UP001209317"/>
    </source>
</evidence>
<dbReference type="AlphaFoldDB" id="A0AAE3LPP8"/>
<keyword evidence="5 8" id="KW-0812">Transmembrane</keyword>
<keyword evidence="6 8" id="KW-1133">Transmembrane helix</keyword>
<dbReference type="InterPro" id="IPR050297">
    <property type="entry name" value="LipidA_mod_glycosyltrf_83"/>
</dbReference>